<accession>A0A545VA15</accession>
<dbReference type="EMBL" id="SPUK01000003">
    <property type="protein sequence ID" value="TQV98568.1"/>
    <property type="molecule type" value="Genomic_DNA"/>
</dbReference>
<protein>
    <submittedName>
        <fullName evidence="1">Uncharacterized protein</fullName>
    </submittedName>
</protein>
<comment type="caution">
    <text evidence="1">The sequence shown here is derived from an EMBL/GenBank/DDBJ whole genome shotgun (WGS) entry which is preliminary data.</text>
</comment>
<dbReference type="Proteomes" id="UP000315783">
    <property type="component" value="Unassembled WGS sequence"/>
</dbReference>
<evidence type="ECO:0000313" key="1">
    <source>
        <dbReference type="EMBL" id="TQV98568.1"/>
    </source>
</evidence>
<proteinExistence type="predicted"/>
<evidence type="ECO:0000313" key="2">
    <source>
        <dbReference type="Proteomes" id="UP000315783"/>
    </source>
</evidence>
<gene>
    <name evidence="1" type="ORF">IF1G_02648</name>
</gene>
<reference evidence="1 2" key="1">
    <citation type="journal article" date="2019" name="Appl. Microbiol. Biotechnol.">
        <title>Genome sequence of Isaria javanica and comparative genome analysis insights into family S53 peptidase evolution in fungal entomopathogens.</title>
        <authorList>
            <person name="Lin R."/>
            <person name="Zhang X."/>
            <person name="Xin B."/>
            <person name="Zou M."/>
            <person name="Gao Y."/>
            <person name="Qin F."/>
            <person name="Hu Q."/>
            <person name="Xie B."/>
            <person name="Cheng X."/>
        </authorList>
    </citation>
    <scope>NUCLEOTIDE SEQUENCE [LARGE SCALE GENOMIC DNA]</scope>
    <source>
        <strain evidence="1 2">IJ1G</strain>
    </source>
</reference>
<keyword evidence="2" id="KW-1185">Reference proteome</keyword>
<dbReference type="AlphaFoldDB" id="A0A545VA15"/>
<name>A0A545VA15_9HYPO</name>
<sequence>MPSCLTCASADEAASDRRLWVTVRHGVARPAVTIEPVRRGAVTKQAARVRHCAWRRALTGRWWSGSNPPLHPCRIGEGEASTNGSDNPTYGLRDIVPELSFLSLAAHLLIETEAAKLARRPRHWLGLGATANGRYIGKRATIVSQAWKKLKPKAGYRNLPVNTQGSHVYLMHKGHTYRGAILAVRCWLKRS</sequence>
<organism evidence="1 2">
    <name type="scientific">Cordyceps javanica</name>
    <dbReference type="NCBI Taxonomy" id="43265"/>
    <lineage>
        <taxon>Eukaryota</taxon>
        <taxon>Fungi</taxon>
        <taxon>Dikarya</taxon>
        <taxon>Ascomycota</taxon>
        <taxon>Pezizomycotina</taxon>
        <taxon>Sordariomycetes</taxon>
        <taxon>Hypocreomycetidae</taxon>
        <taxon>Hypocreales</taxon>
        <taxon>Cordycipitaceae</taxon>
        <taxon>Cordyceps</taxon>
    </lineage>
</organism>